<dbReference type="AlphaFoldDB" id="A0A223SCQ0"/>
<dbReference type="EMBL" id="CP022753">
    <property type="protein sequence ID" value="ASU85882.1"/>
    <property type="molecule type" value="Genomic_DNA"/>
</dbReference>
<dbReference type="Pfam" id="PF13560">
    <property type="entry name" value="HTH_31"/>
    <property type="match status" value="1"/>
</dbReference>
<dbReference type="InterPro" id="IPR043917">
    <property type="entry name" value="DUF5753"/>
</dbReference>
<evidence type="ECO:0000313" key="2">
    <source>
        <dbReference type="EMBL" id="ASU85882.1"/>
    </source>
</evidence>
<evidence type="ECO:0000259" key="1">
    <source>
        <dbReference type="Pfam" id="PF19054"/>
    </source>
</evidence>
<dbReference type="KEGG" id="ngv:CDO52_26530"/>
<dbReference type="Proteomes" id="UP000215005">
    <property type="component" value="Chromosome"/>
</dbReference>
<keyword evidence="3" id="KW-1185">Reference proteome</keyword>
<reference evidence="2 3" key="1">
    <citation type="submission" date="2017-08" db="EMBL/GenBank/DDBJ databases">
        <title>The complete genome sequence of Nocardiopsis gilva YIM 90087.</title>
        <authorList>
            <person name="Yin M."/>
            <person name="Tang S."/>
        </authorList>
    </citation>
    <scope>NUCLEOTIDE SEQUENCE [LARGE SCALE GENOMIC DNA]</scope>
    <source>
        <strain evidence="2 3">YIM 90087</strain>
    </source>
</reference>
<dbReference type="Pfam" id="PF19054">
    <property type="entry name" value="DUF5753"/>
    <property type="match status" value="1"/>
</dbReference>
<accession>A0A223SCQ0</accession>
<proteinExistence type="predicted"/>
<protein>
    <submittedName>
        <fullName evidence="2">XRE family transcriptional regulator</fullName>
    </submittedName>
</protein>
<name>A0A223SCQ0_9ACTN</name>
<gene>
    <name evidence="2" type="ORF">CDO52_26530</name>
</gene>
<dbReference type="OrthoDB" id="5177725at2"/>
<organism evidence="2 3">
    <name type="scientific">Nocardiopsis gilva YIM 90087</name>
    <dbReference type="NCBI Taxonomy" id="1235441"/>
    <lineage>
        <taxon>Bacteria</taxon>
        <taxon>Bacillati</taxon>
        <taxon>Actinomycetota</taxon>
        <taxon>Actinomycetes</taxon>
        <taxon>Streptosporangiales</taxon>
        <taxon>Nocardiopsidaceae</taxon>
        <taxon>Nocardiopsis</taxon>
    </lineage>
</organism>
<sequence>MDRNPTVAQWQLAQELRQMRGDRKFNEVVKAARTTGGSLARWETPGDRGAVPGPAALERLCQLYGAEERFDELLELRRQARQPDRWQPYELERSYRTYANIEAQASSIDNYQSQLIPGIVQTEAYARAVIEATLHPASEVEREVRVRLERQELMRSPERPELRMVITEGAIRQQVGPVGVMVEQLQRLIELSEQPDITVQVLPFSAGAHVAMTLPAFVILRVAQHGLAAVYTESRASSLFLTNQEDLDQYTAIFDRLRVAALDEGDPTHKLLESVLQVHRSRED</sequence>
<dbReference type="RefSeq" id="WP_017618395.1">
    <property type="nucleotide sequence ID" value="NZ_ANBG01000165.1"/>
</dbReference>
<feature type="domain" description="DUF5753" evidence="1">
    <location>
        <begin position="95"/>
        <end position="272"/>
    </location>
</feature>
<evidence type="ECO:0000313" key="3">
    <source>
        <dbReference type="Proteomes" id="UP000215005"/>
    </source>
</evidence>